<organism evidence="2 3">
    <name type="scientific">Myotis myotis</name>
    <name type="common">Greater mouse-eared bat</name>
    <name type="synonym">Vespertilio myotis</name>
    <dbReference type="NCBI Taxonomy" id="51298"/>
    <lineage>
        <taxon>Eukaryota</taxon>
        <taxon>Metazoa</taxon>
        <taxon>Chordata</taxon>
        <taxon>Craniata</taxon>
        <taxon>Vertebrata</taxon>
        <taxon>Euteleostomi</taxon>
        <taxon>Mammalia</taxon>
        <taxon>Eutheria</taxon>
        <taxon>Laurasiatheria</taxon>
        <taxon>Chiroptera</taxon>
        <taxon>Yangochiroptera</taxon>
        <taxon>Vespertilionidae</taxon>
        <taxon>Myotis</taxon>
    </lineage>
</organism>
<feature type="compositionally biased region" description="Polar residues" evidence="1">
    <location>
        <begin position="23"/>
        <end position="33"/>
    </location>
</feature>
<feature type="region of interest" description="Disordered" evidence="1">
    <location>
        <begin position="1"/>
        <end position="44"/>
    </location>
</feature>
<protein>
    <submittedName>
        <fullName evidence="2">Uncharacterized protein</fullName>
    </submittedName>
</protein>
<accession>A0A7J7QZ57</accession>
<dbReference type="EMBL" id="JABWUV010000044">
    <property type="protein sequence ID" value="KAF6269073.1"/>
    <property type="molecule type" value="Genomic_DNA"/>
</dbReference>
<dbReference type="Proteomes" id="UP000527355">
    <property type="component" value="Unassembled WGS sequence"/>
</dbReference>
<proteinExistence type="predicted"/>
<reference evidence="2 3" key="1">
    <citation type="journal article" date="2020" name="Nature">
        <title>Six reference-quality genomes reveal evolution of bat adaptations.</title>
        <authorList>
            <person name="Jebb D."/>
            <person name="Huang Z."/>
            <person name="Pippel M."/>
            <person name="Hughes G.M."/>
            <person name="Lavrichenko K."/>
            <person name="Devanna P."/>
            <person name="Winkler S."/>
            <person name="Jermiin L.S."/>
            <person name="Skirmuntt E.C."/>
            <person name="Katzourakis A."/>
            <person name="Burkitt-Gray L."/>
            <person name="Ray D.A."/>
            <person name="Sullivan K.A.M."/>
            <person name="Roscito J.G."/>
            <person name="Kirilenko B.M."/>
            <person name="Davalos L.M."/>
            <person name="Corthals A.P."/>
            <person name="Power M.L."/>
            <person name="Jones G."/>
            <person name="Ransome R.D."/>
            <person name="Dechmann D.K.N."/>
            <person name="Locatelli A.G."/>
            <person name="Puechmaille S.J."/>
            <person name="Fedrigo O."/>
            <person name="Jarvis E.D."/>
            <person name="Hiller M."/>
            <person name="Vernes S.C."/>
            <person name="Myers E.W."/>
            <person name="Teeling E.C."/>
        </authorList>
    </citation>
    <scope>NUCLEOTIDE SEQUENCE [LARGE SCALE GENOMIC DNA]</scope>
    <source>
        <strain evidence="2">MMyoMyo1</strain>
        <tissue evidence="2">Flight muscle</tissue>
    </source>
</reference>
<dbReference type="AlphaFoldDB" id="A0A7J7QZ57"/>
<comment type="caution">
    <text evidence="2">The sequence shown here is derived from an EMBL/GenBank/DDBJ whole genome shotgun (WGS) entry which is preliminary data.</text>
</comment>
<evidence type="ECO:0000313" key="2">
    <source>
        <dbReference type="EMBL" id="KAF6269073.1"/>
    </source>
</evidence>
<gene>
    <name evidence="2" type="ORF">mMyoMyo1_011260</name>
</gene>
<keyword evidence="3" id="KW-1185">Reference proteome</keyword>
<sequence>MGPRAQGRTTWFQSDGAPVDQPGATSGGEQSAWNRLPGSHHSRRTDRCTLCCWWQHLLRAGLGALAEAQAGGVVCAGCWGGSRCTAGRCCWGQPFTCSEGQGAR</sequence>
<name>A0A7J7QZ57_MYOMY</name>
<evidence type="ECO:0000256" key="1">
    <source>
        <dbReference type="SAM" id="MobiDB-lite"/>
    </source>
</evidence>
<evidence type="ECO:0000313" key="3">
    <source>
        <dbReference type="Proteomes" id="UP000527355"/>
    </source>
</evidence>